<name>A0ABS7UJE7_9ACTN</name>
<gene>
    <name evidence="1" type="ORF">K8U61_17870</name>
    <name evidence="2" type="ORF">K8U61_21605</name>
</gene>
<sequence length="63" mass="6821">MYRLVCGDVMPECAARFEGTDRARLIAEVTQHAARAHGIVGAPIEITMALECRISAHDRPTAA</sequence>
<evidence type="ECO:0000313" key="2">
    <source>
        <dbReference type="EMBL" id="MBZ5740781.1"/>
    </source>
</evidence>
<comment type="caution">
    <text evidence="2">The sequence shown here is derived from an EMBL/GenBank/DDBJ whole genome shotgun (WGS) entry which is preliminary data.</text>
</comment>
<protein>
    <submittedName>
        <fullName evidence="2">DUF1059 domain-containing protein</fullName>
    </submittedName>
</protein>
<keyword evidence="3" id="KW-1185">Reference proteome</keyword>
<evidence type="ECO:0000313" key="3">
    <source>
        <dbReference type="Proteomes" id="UP000780875"/>
    </source>
</evidence>
<dbReference type="EMBL" id="JAIQZJ010000017">
    <property type="protein sequence ID" value="MBZ5740781.1"/>
    <property type="molecule type" value="Genomic_DNA"/>
</dbReference>
<evidence type="ECO:0000313" key="1">
    <source>
        <dbReference type="EMBL" id="MBZ5740048.1"/>
    </source>
</evidence>
<dbReference type="RefSeq" id="WP_224124403.1">
    <property type="nucleotide sequence ID" value="NZ_JAIQZJ010000011.1"/>
</dbReference>
<dbReference type="Proteomes" id="UP000780875">
    <property type="component" value="Unassembled WGS sequence"/>
</dbReference>
<dbReference type="InterPro" id="IPR009409">
    <property type="entry name" value="DUF1059"/>
</dbReference>
<organism evidence="2 3">
    <name type="scientific">Nocardioides mangrovi</name>
    <dbReference type="NCBI Taxonomy" id="2874580"/>
    <lineage>
        <taxon>Bacteria</taxon>
        <taxon>Bacillati</taxon>
        <taxon>Actinomycetota</taxon>
        <taxon>Actinomycetes</taxon>
        <taxon>Propionibacteriales</taxon>
        <taxon>Nocardioidaceae</taxon>
        <taxon>Nocardioides</taxon>
    </lineage>
</organism>
<dbReference type="EMBL" id="JAIQZJ010000011">
    <property type="protein sequence ID" value="MBZ5740048.1"/>
    <property type="molecule type" value="Genomic_DNA"/>
</dbReference>
<dbReference type="Pfam" id="PF06348">
    <property type="entry name" value="DUF1059"/>
    <property type="match status" value="1"/>
</dbReference>
<proteinExistence type="predicted"/>
<reference evidence="2 3" key="1">
    <citation type="submission" date="2021-09" db="EMBL/GenBank/DDBJ databases">
        <title>Whole genome sequence of Nocardioides sp. GBK3QG-3.</title>
        <authorList>
            <person name="Tuo L."/>
        </authorList>
    </citation>
    <scope>NUCLEOTIDE SEQUENCE [LARGE SCALE GENOMIC DNA]</scope>
    <source>
        <strain evidence="2 3">GBK3QG-3</strain>
    </source>
</reference>
<accession>A0ABS7UJE7</accession>